<name>Q0W5X1_METAR</name>
<sequence>MFDKLREALKGKAAVTPAKKVQQPVQERIQIEAPVLLPFTDSTTDMGGERIRQPDLLKGNVDHAGHLRILARNDEEAGRLCIDALGASRDRKTVHYGTDDISGYLSGKGPLEILTLTKNGETLAVYPLFPVGRPLPARITQITECNNTYEGQLEVWLNEGTATFFDSLYFKNRNSYYPGKDVRVLISGVAYVLSKARAQSHDLKSAADEVLIRYENGDVDDYVFRGVVQGVKDFTAFDKKAVIIKTTARTGPDSAPFDLYLCATSNAISEKISPGDHVSGIIWLQGYIV</sequence>
<dbReference type="KEGG" id="rci:RCIX859"/>
<dbReference type="GeneID" id="5145622"/>
<dbReference type="eggNOG" id="arCOG05849">
    <property type="taxonomic scope" value="Archaea"/>
</dbReference>
<reference evidence="1 2" key="1">
    <citation type="journal article" date="2006" name="Science">
        <title>Genome of rice cluster I archaea -- the key methane producers in the rice rhizosphere.</title>
        <authorList>
            <person name="Erkel C."/>
            <person name="Kube M."/>
            <person name="Reinhardt R."/>
            <person name="Liesack W."/>
        </authorList>
    </citation>
    <scope>NUCLEOTIDE SEQUENCE [LARGE SCALE GENOMIC DNA]</scope>
    <source>
        <strain evidence="2">DSM 22066 / NBRC 105507 / MRE50</strain>
    </source>
</reference>
<evidence type="ECO:0000313" key="1">
    <source>
        <dbReference type="EMBL" id="CAJ36222.1"/>
    </source>
</evidence>
<dbReference type="Proteomes" id="UP000000663">
    <property type="component" value="Chromosome"/>
</dbReference>
<dbReference type="STRING" id="351160.RCIX859"/>
<protein>
    <submittedName>
        <fullName evidence="1">Uncharacterized protein</fullName>
    </submittedName>
</protein>
<dbReference type="RefSeq" id="WP_012036295.1">
    <property type="nucleotide sequence ID" value="NC_009464.1"/>
</dbReference>
<dbReference type="EMBL" id="AM114193">
    <property type="protein sequence ID" value="CAJ36222.1"/>
    <property type="molecule type" value="Genomic_DNA"/>
</dbReference>
<accession>Q0W5X1</accession>
<keyword evidence="2" id="KW-1185">Reference proteome</keyword>
<dbReference type="AlphaFoldDB" id="Q0W5X1"/>
<organism evidence="1 2">
    <name type="scientific">Methanocella arvoryzae (strain DSM 22066 / NBRC 105507 / MRE50)</name>
    <dbReference type="NCBI Taxonomy" id="351160"/>
    <lineage>
        <taxon>Archaea</taxon>
        <taxon>Methanobacteriati</taxon>
        <taxon>Methanobacteriota</taxon>
        <taxon>Stenosarchaea group</taxon>
        <taxon>Methanomicrobia</taxon>
        <taxon>Methanocellales</taxon>
        <taxon>Methanocellaceae</taxon>
        <taxon>Methanocella</taxon>
    </lineage>
</organism>
<gene>
    <name evidence="1" type="ORF">RCIX859</name>
</gene>
<proteinExistence type="predicted"/>
<dbReference type="OrthoDB" id="147854at2157"/>
<evidence type="ECO:0000313" key="2">
    <source>
        <dbReference type="Proteomes" id="UP000000663"/>
    </source>
</evidence>